<comment type="similarity">
    <text evidence="1 5">Belongs to the purine/pyrimidine phosphoribosyltransferase family. PyrR subfamily.</text>
</comment>
<evidence type="ECO:0000313" key="8">
    <source>
        <dbReference type="Proteomes" id="UP000440066"/>
    </source>
</evidence>
<dbReference type="GO" id="GO:0004845">
    <property type="term" value="F:uracil phosphoribosyltransferase activity"/>
    <property type="evidence" value="ECO:0007669"/>
    <property type="project" value="UniProtKB-UniRule"/>
</dbReference>
<keyword evidence="4 5" id="KW-0804">Transcription</keyword>
<dbReference type="RefSeq" id="WP_153831727.1">
    <property type="nucleotide sequence ID" value="NZ_WJQT01000003.1"/>
</dbReference>
<keyword evidence="5" id="KW-0694">RNA-binding</keyword>
<sequence>MAKVVMNEMEMNRALTRLAYEIIERNRGVENIILVGIETRGVPIAKRLAAKLEQLEEAVIVESLDIRPYRDDIKSSYQAPADASDFSGKKIILVDDVLYTGRSIRAAMDACIDRGRPSEISLAILIDRGHRELPIRPDYIGKNIPTSKSERVSVHVKELDQVDQVIIH</sequence>
<evidence type="ECO:0000256" key="3">
    <source>
        <dbReference type="ARBA" id="ARBA00023015"/>
    </source>
</evidence>
<comment type="catalytic activity">
    <reaction evidence="5">
        <text>UMP + diphosphate = 5-phospho-alpha-D-ribose 1-diphosphate + uracil</text>
        <dbReference type="Rhea" id="RHEA:13017"/>
        <dbReference type="ChEBI" id="CHEBI:17568"/>
        <dbReference type="ChEBI" id="CHEBI:33019"/>
        <dbReference type="ChEBI" id="CHEBI:57865"/>
        <dbReference type="ChEBI" id="CHEBI:58017"/>
        <dbReference type="EC" id="2.4.2.9"/>
    </reaction>
</comment>
<dbReference type="Gene3D" id="3.40.50.2020">
    <property type="match status" value="1"/>
</dbReference>
<dbReference type="EMBL" id="WJQT01000003">
    <property type="protein sequence ID" value="MRJ46630.1"/>
    <property type="molecule type" value="Genomic_DNA"/>
</dbReference>
<dbReference type="CDD" id="cd06223">
    <property type="entry name" value="PRTases_typeI"/>
    <property type="match status" value="1"/>
</dbReference>
<comment type="function">
    <text evidence="5">Regulates transcriptional attenuation of the pyrimidine nucleotide (pyr) operon by binding in a uridine-dependent manner to specific sites on pyr mRNA. This disrupts an antiterminator hairpin in the RNA and favors formation of a downstream transcription terminator, leading to a reduced expression of downstream genes.</text>
</comment>
<reference evidence="7 8" key="1">
    <citation type="submission" date="2019-11" db="EMBL/GenBank/DDBJ databases">
        <title>Characterisation of Fundicoccus ignavus gen. nov. sp. nov., a novel genus of the family Aerococcaceae from bulk tank milk.</title>
        <authorList>
            <person name="Siebert A."/>
            <person name="Huptas C."/>
            <person name="Wenning M."/>
            <person name="Scherer S."/>
            <person name="Doll E.V."/>
        </authorList>
    </citation>
    <scope>NUCLEOTIDE SEQUENCE [LARGE SCALE GENOMIC DNA]</scope>
    <source>
        <strain evidence="7 8">DSM 109652</strain>
    </source>
</reference>
<comment type="subunit">
    <text evidence="5">Homodimer and homohexamer; in equilibrium.</text>
</comment>
<dbReference type="HAMAP" id="MF_01219">
    <property type="entry name" value="PyrR"/>
    <property type="match status" value="1"/>
</dbReference>
<accession>A0A844CBT7</accession>
<keyword evidence="2 5" id="KW-0806">Transcription termination</keyword>
<keyword evidence="3 5" id="KW-0805">Transcription regulation</keyword>
<organism evidence="7 8">
    <name type="scientific">Fundicoccus ignavus</name>
    <dbReference type="NCBI Taxonomy" id="2664442"/>
    <lineage>
        <taxon>Bacteria</taxon>
        <taxon>Bacillati</taxon>
        <taxon>Bacillota</taxon>
        <taxon>Bacilli</taxon>
        <taxon>Lactobacillales</taxon>
        <taxon>Aerococcaceae</taxon>
        <taxon>Fundicoccus</taxon>
    </lineage>
</organism>
<keyword evidence="5 7" id="KW-0328">Glycosyltransferase</keyword>
<dbReference type="FunFam" id="3.40.50.2020:FF:000020">
    <property type="entry name" value="Bifunctional protein PyrR"/>
    <property type="match status" value="1"/>
</dbReference>
<gene>
    <name evidence="5 7" type="primary">pyrR</name>
    <name evidence="7" type="ORF">GF867_03480</name>
</gene>
<evidence type="ECO:0000256" key="1">
    <source>
        <dbReference type="ARBA" id="ARBA00005565"/>
    </source>
</evidence>
<dbReference type="EC" id="2.4.2.9" evidence="5"/>
<dbReference type="NCBIfam" id="NF003548">
    <property type="entry name" value="PRK05205.1-4"/>
    <property type="match status" value="1"/>
</dbReference>
<evidence type="ECO:0000313" key="7">
    <source>
        <dbReference type="EMBL" id="MRJ46630.1"/>
    </source>
</evidence>
<dbReference type="GO" id="GO:0006353">
    <property type="term" value="P:DNA-templated transcription termination"/>
    <property type="evidence" value="ECO:0007669"/>
    <property type="project" value="UniProtKB-UniRule"/>
</dbReference>
<name>A0A844CBT7_9LACT</name>
<evidence type="ECO:0000259" key="6">
    <source>
        <dbReference type="Pfam" id="PF00156"/>
    </source>
</evidence>
<dbReference type="InterPro" id="IPR023050">
    <property type="entry name" value="PyrR"/>
</dbReference>
<dbReference type="PANTHER" id="PTHR11608:SF0">
    <property type="entry name" value="BIFUNCTIONAL PROTEIN PYRR"/>
    <property type="match status" value="1"/>
</dbReference>
<feature type="short sequence motif" description="PRPP-binding" evidence="5">
    <location>
        <begin position="91"/>
        <end position="103"/>
    </location>
</feature>
<dbReference type="PANTHER" id="PTHR11608">
    <property type="entry name" value="BIFUNCTIONAL PROTEIN PYRR"/>
    <property type="match status" value="1"/>
</dbReference>
<evidence type="ECO:0000256" key="4">
    <source>
        <dbReference type="ARBA" id="ARBA00023163"/>
    </source>
</evidence>
<evidence type="ECO:0000256" key="2">
    <source>
        <dbReference type="ARBA" id="ARBA00022472"/>
    </source>
</evidence>
<feature type="domain" description="Phosphoribosyltransferase" evidence="6">
    <location>
        <begin position="9"/>
        <end position="156"/>
    </location>
</feature>
<dbReference type="Pfam" id="PF00156">
    <property type="entry name" value="Pribosyltran"/>
    <property type="match status" value="1"/>
</dbReference>
<keyword evidence="5 7" id="KW-0808">Transferase</keyword>
<dbReference type="InterPro" id="IPR000836">
    <property type="entry name" value="PRTase_dom"/>
</dbReference>
<dbReference type="InterPro" id="IPR050137">
    <property type="entry name" value="PyrR_bifunctional"/>
</dbReference>
<proteinExistence type="inferred from homology"/>
<evidence type="ECO:0000256" key="5">
    <source>
        <dbReference type="HAMAP-Rule" id="MF_01219"/>
    </source>
</evidence>
<comment type="function">
    <text evidence="5">Also displays a weak uracil phosphoribosyltransferase activity which is not physiologically significant.</text>
</comment>
<dbReference type="AlphaFoldDB" id="A0A844CBT7"/>
<dbReference type="SUPFAM" id="SSF53271">
    <property type="entry name" value="PRTase-like"/>
    <property type="match status" value="1"/>
</dbReference>
<dbReference type="GO" id="GO:0003723">
    <property type="term" value="F:RNA binding"/>
    <property type="evidence" value="ECO:0007669"/>
    <property type="project" value="UniProtKB-UniRule"/>
</dbReference>
<dbReference type="Proteomes" id="UP000440066">
    <property type="component" value="Unassembled WGS sequence"/>
</dbReference>
<comment type="caution">
    <text evidence="7">The sequence shown here is derived from an EMBL/GenBank/DDBJ whole genome shotgun (WGS) entry which is preliminary data.</text>
</comment>
<dbReference type="InterPro" id="IPR029057">
    <property type="entry name" value="PRTase-like"/>
</dbReference>
<dbReference type="NCBIfam" id="NF003549">
    <property type="entry name" value="PRK05205.1-5"/>
    <property type="match status" value="1"/>
</dbReference>
<protein>
    <recommendedName>
        <fullName evidence="5">Bifunctional protein PyrR</fullName>
    </recommendedName>
    <domain>
        <recommendedName>
            <fullName evidence="5">Pyrimidine operon regulatory protein</fullName>
        </recommendedName>
    </domain>
    <domain>
        <recommendedName>
            <fullName evidence="5">Uracil phosphoribosyltransferase</fullName>
            <shortName evidence="5">UPRTase</shortName>
            <ecNumber evidence="5">2.4.2.9</ecNumber>
        </recommendedName>
    </domain>
</protein>